<feature type="signal peptide" evidence="1">
    <location>
        <begin position="1"/>
        <end position="23"/>
    </location>
</feature>
<organism evidence="2 3">
    <name type="scientific">Geopseudomonas aromaticivorans</name>
    <dbReference type="NCBI Taxonomy" id="2849492"/>
    <lineage>
        <taxon>Bacteria</taxon>
        <taxon>Pseudomonadati</taxon>
        <taxon>Pseudomonadota</taxon>
        <taxon>Gammaproteobacteria</taxon>
        <taxon>Pseudomonadales</taxon>
        <taxon>Pseudomonadaceae</taxon>
        <taxon>Geopseudomonas</taxon>
    </lineage>
</organism>
<reference evidence="2 3" key="1">
    <citation type="submission" date="2021-06" db="EMBL/GenBank/DDBJ databases">
        <title>Differences between aerobic and microaerobic xylene degrading microbial communities.</title>
        <authorList>
            <person name="Banerjee S."/>
            <person name="Tancsics A."/>
        </authorList>
    </citation>
    <scope>NUCLEOTIDE SEQUENCE [LARGE SCALE GENOMIC DNA]</scope>
    <source>
        <strain evidence="2 3">MAP12</strain>
    </source>
</reference>
<dbReference type="EMBL" id="JAHRGL010000080">
    <property type="protein sequence ID" value="MBV2135102.1"/>
    <property type="molecule type" value="Genomic_DNA"/>
</dbReference>
<evidence type="ECO:0000256" key="1">
    <source>
        <dbReference type="SAM" id="SignalP"/>
    </source>
</evidence>
<dbReference type="Proteomes" id="UP000813068">
    <property type="component" value="Unassembled WGS sequence"/>
</dbReference>
<protein>
    <recommendedName>
        <fullName evidence="4">Imelysin-like domain-containing protein</fullName>
    </recommendedName>
</protein>
<sequence length="245" mass="26588">MRASCIGKLVGSLVLLVALGAHAGDRVLDKIQILRSESFRACASILLSYDPYSRSFDRGKSSEHLTSLDKIAEVIGDPGLSGIKDEYTVFSSAIKDLESRPRDVPVNTVNNILAAQEKLVAVANGIYSRQVADKSSAKKKLHDLSVVSGKMLLLYQIRPYGGLVSYPGILLDGDVMSSIDAEISTGLDALRKSSPESALDVDAIQRNYAYVRPMIFDAQKKFVADGVNYYLGKNISRLDALAGRM</sequence>
<keyword evidence="3" id="KW-1185">Reference proteome</keyword>
<accession>A0ABS6N203</accession>
<evidence type="ECO:0000313" key="3">
    <source>
        <dbReference type="Proteomes" id="UP000813068"/>
    </source>
</evidence>
<name>A0ABS6N203_9GAMM</name>
<dbReference type="RefSeq" id="WP_217683527.1">
    <property type="nucleotide sequence ID" value="NZ_JAHRGL010000080.1"/>
</dbReference>
<feature type="chain" id="PRO_5045167998" description="Imelysin-like domain-containing protein" evidence="1">
    <location>
        <begin position="24"/>
        <end position="245"/>
    </location>
</feature>
<evidence type="ECO:0000313" key="2">
    <source>
        <dbReference type="EMBL" id="MBV2135102.1"/>
    </source>
</evidence>
<keyword evidence="1" id="KW-0732">Signal</keyword>
<comment type="caution">
    <text evidence="2">The sequence shown here is derived from an EMBL/GenBank/DDBJ whole genome shotgun (WGS) entry which is preliminary data.</text>
</comment>
<gene>
    <name evidence="2" type="ORF">KRX52_20220</name>
</gene>
<evidence type="ECO:0008006" key="4">
    <source>
        <dbReference type="Google" id="ProtNLM"/>
    </source>
</evidence>
<proteinExistence type="predicted"/>